<evidence type="ECO:0000256" key="6">
    <source>
        <dbReference type="SAM" id="MobiDB-lite"/>
    </source>
</evidence>
<dbReference type="GO" id="GO:0007020">
    <property type="term" value="P:microtubule nucleation"/>
    <property type="evidence" value="ECO:0007669"/>
    <property type="project" value="InterPro"/>
</dbReference>
<dbReference type="Pfam" id="PF04130">
    <property type="entry name" value="GCP_C_terminal"/>
    <property type="match status" value="1"/>
</dbReference>
<gene>
    <name evidence="9" type="ORF">C8A04DRAFT_26365</name>
</gene>
<dbReference type="GO" id="GO:0000922">
    <property type="term" value="C:spindle pole"/>
    <property type="evidence" value="ECO:0007669"/>
    <property type="project" value="InterPro"/>
</dbReference>
<comment type="subcellular location">
    <subcellularLocation>
        <location evidence="5">Cytoplasm</location>
        <location evidence="5">Cytoskeleton</location>
        <location evidence="5">Microtubule organizing center</location>
    </subcellularLocation>
</comment>
<dbReference type="GO" id="GO:0051225">
    <property type="term" value="P:spindle assembly"/>
    <property type="evidence" value="ECO:0007669"/>
    <property type="project" value="TreeGrafter"/>
</dbReference>
<dbReference type="GO" id="GO:0005816">
    <property type="term" value="C:spindle pole body"/>
    <property type="evidence" value="ECO:0007669"/>
    <property type="project" value="UniProtKB-ARBA"/>
</dbReference>
<comment type="caution">
    <text evidence="9">The sequence shown here is derived from an EMBL/GenBank/DDBJ whole genome shotgun (WGS) entry which is preliminary data.</text>
</comment>
<evidence type="ECO:0000259" key="7">
    <source>
        <dbReference type="Pfam" id="PF04130"/>
    </source>
</evidence>
<keyword evidence="4 5" id="KW-0206">Cytoskeleton</keyword>
<protein>
    <recommendedName>
        <fullName evidence="5">Spindle pole body component</fullName>
    </recommendedName>
</protein>
<dbReference type="InterPro" id="IPR041470">
    <property type="entry name" value="GCP_N"/>
</dbReference>
<sequence length="990" mass="111066">MADEEDPSDLFAVPDFWRPSNWLDNAVGDNTVHSPLFVFKGPSSGGRAASDSLIDTADVRGLGSQADGGDAFFKLPSLLKELADQEPALPIHPQPNGHRVELPESELDPPLSSDDEDFWISHAGEDIAAPSTFRTWENFNRADQDDIVPSFVSEAGPSALDALFAAHSETGHGPDVIDTAIYCACLRNLALGRSSALFSWSPEKESFIKTVPHLRISGLSLDSVRAVDKLCLDCGNSLRYLQDFSEEEYSAAATPVRVALAGVVDRLVRAVRSELSDHSYRIRSVLQLQSSIRPAQSVLSYFDRLIRELARQKSDEGLLSCLYEEAQTSEYRDGLLKDATREVLRVLSDPWTAFVEEWIGLRAEGGIPVTKTGPGKAFVMVADRMWIDDQGFELEDADYFLDGEKVPTFIPKDMARVMFETGRDLRFLREHHPDHILSQPDISSLAIPPRLGWEFDWESVSKLEARVNEYRDELVLAIQQGCSAVPRPVFSGCRKRKYDEAELEYFGKDENQVEANILASIRQLDQPLQPPKPRDALTQLLRNRLYQTDAISVPNNLTLHWTLVPLLSFGPAIEVQSTLIGQECMKLIFTAHHIRDHIDLFKQYFLLGNGLLVSRLTHALFNPDLATAERRTGVALGTGTTMGLRLMGRKTWPPASSELRLALMGVLSDCYEVPAASQQHTSYTTDQQQGRNDPHSLLGDLSFSVRDLSPEEIDRCMDPHKLEALDFLRLSYKSPAPLRPILSPAVLLKYDHIFKLLMRVLRMLYVANQLLSPCSSRANRKGAPLLTPVATRFQIEARHFIHQIAGYFFDVGIRTPWANWEAWLDRVEEESLHPPEHGHGNNTNTNTNIKNRDRQEKTRFGGTRARATPEVLRDRHERLLDEIMGALLLRKRQAPVMALLEETFAIVLQFAAAETEGPLGKPRLEQEQELYRQFRKKVSGFVTVCRALREKMAVSASGGREEGVGSVEQLLVRLDLEGFYARGDDEDGGW</sequence>
<name>A0AAN6ZQW9_9PEZI</name>
<feature type="domain" description="Gamma tubulin complex component protein N-terminal" evidence="8">
    <location>
        <begin position="190"/>
        <end position="441"/>
    </location>
</feature>
<dbReference type="PANTHER" id="PTHR19302:SF70">
    <property type="entry name" value="GAMMA-TUBULIN COMPLEX COMPONENT 6"/>
    <property type="match status" value="1"/>
</dbReference>
<keyword evidence="2 5" id="KW-0963">Cytoplasm</keyword>
<evidence type="ECO:0000256" key="1">
    <source>
        <dbReference type="ARBA" id="ARBA00010337"/>
    </source>
</evidence>
<dbReference type="PANTHER" id="PTHR19302">
    <property type="entry name" value="GAMMA TUBULIN COMPLEX PROTEIN"/>
    <property type="match status" value="1"/>
</dbReference>
<evidence type="ECO:0000256" key="2">
    <source>
        <dbReference type="ARBA" id="ARBA00022490"/>
    </source>
</evidence>
<keyword evidence="3 5" id="KW-0493">Microtubule</keyword>
<organism evidence="9 10">
    <name type="scientific">Dichotomopilus funicola</name>
    <dbReference type="NCBI Taxonomy" id="1934379"/>
    <lineage>
        <taxon>Eukaryota</taxon>
        <taxon>Fungi</taxon>
        <taxon>Dikarya</taxon>
        <taxon>Ascomycota</taxon>
        <taxon>Pezizomycotina</taxon>
        <taxon>Sordariomycetes</taxon>
        <taxon>Sordariomycetidae</taxon>
        <taxon>Sordariales</taxon>
        <taxon>Chaetomiaceae</taxon>
        <taxon>Dichotomopilus</taxon>
    </lineage>
</organism>
<dbReference type="RefSeq" id="XP_062639252.1">
    <property type="nucleotide sequence ID" value="XM_062779907.1"/>
</dbReference>
<evidence type="ECO:0000256" key="4">
    <source>
        <dbReference type="ARBA" id="ARBA00023212"/>
    </source>
</evidence>
<accession>A0AAN6ZQW9</accession>
<reference evidence="9" key="1">
    <citation type="journal article" date="2023" name="Mol. Phylogenet. Evol.">
        <title>Genome-scale phylogeny and comparative genomics of the fungal order Sordariales.</title>
        <authorList>
            <person name="Hensen N."/>
            <person name="Bonometti L."/>
            <person name="Westerberg I."/>
            <person name="Brannstrom I.O."/>
            <person name="Guillou S."/>
            <person name="Cros-Aarteil S."/>
            <person name="Calhoun S."/>
            <person name="Haridas S."/>
            <person name="Kuo A."/>
            <person name="Mondo S."/>
            <person name="Pangilinan J."/>
            <person name="Riley R."/>
            <person name="LaButti K."/>
            <person name="Andreopoulos B."/>
            <person name="Lipzen A."/>
            <person name="Chen C."/>
            <person name="Yan M."/>
            <person name="Daum C."/>
            <person name="Ng V."/>
            <person name="Clum A."/>
            <person name="Steindorff A."/>
            <person name="Ohm R.A."/>
            <person name="Martin F."/>
            <person name="Silar P."/>
            <person name="Natvig D.O."/>
            <person name="Lalanne C."/>
            <person name="Gautier V."/>
            <person name="Ament-Velasquez S.L."/>
            <person name="Kruys A."/>
            <person name="Hutchinson M.I."/>
            <person name="Powell A.J."/>
            <person name="Barry K."/>
            <person name="Miller A.N."/>
            <person name="Grigoriev I.V."/>
            <person name="Debuchy R."/>
            <person name="Gladieux P."/>
            <person name="Hiltunen Thoren M."/>
            <person name="Johannesson H."/>
        </authorList>
    </citation>
    <scope>NUCLEOTIDE SEQUENCE</scope>
    <source>
        <strain evidence="9">CBS 141.50</strain>
    </source>
</reference>
<comment type="similarity">
    <text evidence="1 5">Belongs to the TUBGCP family.</text>
</comment>
<dbReference type="InterPro" id="IPR040457">
    <property type="entry name" value="GCP_C"/>
</dbReference>
<dbReference type="GO" id="GO:0031122">
    <property type="term" value="P:cytoplasmic microtubule organization"/>
    <property type="evidence" value="ECO:0007669"/>
    <property type="project" value="TreeGrafter"/>
</dbReference>
<evidence type="ECO:0000313" key="10">
    <source>
        <dbReference type="Proteomes" id="UP001302676"/>
    </source>
</evidence>
<dbReference type="GO" id="GO:0000930">
    <property type="term" value="C:gamma-tubulin complex"/>
    <property type="evidence" value="ECO:0007669"/>
    <property type="project" value="TreeGrafter"/>
</dbReference>
<dbReference type="InterPro" id="IPR042241">
    <property type="entry name" value="GCP_C_sf"/>
</dbReference>
<dbReference type="GeneID" id="87816520"/>
<evidence type="ECO:0000313" key="9">
    <source>
        <dbReference type="EMBL" id="KAK4145881.1"/>
    </source>
</evidence>
<dbReference type="InterPro" id="IPR007259">
    <property type="entry name" value="GCP"/>
</dbReference>
<feature type="region of interest" description="Disordered" evidence="6">
    <location>
        <begin position="88"/>
        <end position="108"/>
    </location>
</feature>
<keyword evidence="10" id="KW-1185">Reference proteome</keyword>
<dbReference type="GO" id="GO:0000278">
    <property type="term" value="P:mitotic cell cycle"/>
    <property type="evidence" value="ECO:0007669"/>
    <property type="project" value="TreeGrafter"/>
</dbReference>
<feature type="domain" description="Gamma tubulin complex component C-terminal" evidence="7">
    <location>
        <begin position="595"/>
        <end position="980"/>
    </location>
</feature>
<dbReference type="Pfam" id="PF17681">
    <property type="entry name" value="GCP_N_terminal"/>
    <property type="match status" value="1"/>
</dbReference>
<dbReference type="GO" id="GO:0005874">
    <property type="term" value="C:microtubule"/>
    <property type="evidence" value="ECO:0007669"/>
    <property type="project" value="UniProtKB-KW"/>
</dbReference>
<evidence type="ECO:0000256" key="5">
    <source>
        <dbReference type="RuleBase" id="RU363050"/>
    </source>
</evidence>
<dbReference type="GO" id="GO:0051321">
    <property type="term" value="P:meiotic cell cycle"/>
    <property type="evidence" value="ECO:0007669"/>
    <property type="project" value="TreeGrafter"/>
</dbReference>
<evidence type="ECO:0000256" key="3">
    <source>
        <dbReference type="ARBA" id="ARBA00022701"/>
    </source>
</evidence>
<dbReference type="AlphaFoldDB" id="A0AAN6ZQW9"/>
<dbReference type="EMBL" id="MU853565">
    <property type="protein sequence ID" value="KAK4145881.1"/>
    <property type="molecule type" value="Genomic_DNA"/>
</dbReference>
<dbReference type="GO" id="GO:0043015">
    <property type="term" value="F:gamma-tubulin binding"/>
    <property type="evidence" value="ECO:0007669"/>
    <property type="project" value="InterPro"/>
</dbReference>
<feature type="region of interest" description="Disordered" evidence="6">
    <location>
        <begin position="831"/>
        <end position="850"/>
    </location>
</feature>
<dbReference type="Proteomes" id="UP001302676">
    <property type="component" value="Unassembled WGS sequence"/>
</dbReference>
<dbReference type="GO" id="GO:0051011">
    <property type="term" value="F:microtubule minus-end binding"/>
    <property type="evidence" value="ECO:0007669"/>
    <property type="project" value="TreeGrafter"/>
</dbReference>
<proteinExistence type="inferred from homology"/>
<evidence type="ECO:0000259" key="8">
    <source>
        <dbReference type="Pfam" id="PF17681"/>
    </source>
</evidence>
<dbReference type="Gene3D" id="1.20.120.1900">
    <property type="entry name" value="Gamma-tubulin complex, C-terminal domain"/>
    <property type="match status" value="1"/>
</dbReference>
<reference evidence="9" key="2">
    <citation type="submission" date="2023-05" db="EMBL/GenBank/DDBJ databases">
        <authorList>
            <consortium name="Lawrence Berkeley National Laboratory"/>
            <person name="Steindorff A."/>
            <person name="Hensen N."/>
            <person name="Bonometti L."/>
            <person name="Westerberg I."/>
            <person name="Brannstrom I.O."/>
            <person name="Guillou S."/>
            <person name="Cros-Aarteil S."/>
            <person name="Calhoun S."/>
            <person name="Haridas S."/>
            <person name="Kuo A."/>
            <person name="Mondo S."/>
            <person name="Pangilinan J."/>
            <person name="Riley R."/>
            <person name="Labutti K."/>
            <person name="Andreopoulos B."/>
            <person name="Lipzen A."/>
            <person name="Chen C."/>
            <person name="Yanf M."/>
            <person name="Daum C."/>
            <person name="Ng V."/>
            <person name="Clum A."/>
            <person name="Ohm R."/>
            <person name="Martin F."/>
            <person name="Silar P."/>
            <person name="Natvig D."/>
            <person name="Lalanne C."/>
            <person name="Gautier V."/>
            <person name="Ament-Velasquez S.L."/>
            <person name="Kruys A."/>
            <person name="Hutchinson M.I."/>
            <person name="Powell A.J."/>
            <person name="Barry K."/>
            <person name="Miller A.N."/>
            <person name="Grigoriev I.V."/>
            <person name="Debuchy R."/>
            <person name="Gladieux P."/>
            <person name="Thoren M.H."/>
            <person name="Johannesson H."/>
        </authorList>
    </citation>
    <scope>NUCLEOTIDE SEQUENCE</scope>
    <source>
        <strain evidence="9">CBS 141.50</strain>
    </source>
</reference>